<sequence>MRTSHIARALAAVCLAGSGVVGLASAPAYAATPCRVINFDRYECHNTYNAPIYQLSWVNGDYQVIRVNARMLTTTSWFSCRIDDGPYVGGPHPNRWLWTQGDVREPGSTTSYGYMKDTSISSETNSVRTC</sequence>
<gene>
    <name evidence="2" type="ORF">E1293_29120</name>
</gene>
<feature type="signal peptide" evidence="1">
    <location>
        <begin position="1"/>
        <end position="30"/>
    </location>
</feature>
<evidence type="ECO:0008006" key="4">
    <source>
        <dbReference type="Google" id="ProtNLM"/>
    </source>
</evidence>
<organism evidence="2 3">
    <name type="scientific">Actinomadura darangshiensis</name>
    <dbReference type="NCBI Taxonomy" id="705336"/>
    <lineage>
        <taxon>Bacteria</taxon>
        <taxon>Bacillati</taxon>
        <taxon>Actinomycetota</taxon>
        <taxon>Actinomycetes</taxon>
        <taxon>Streptosporangiales</taxon>
        <taxon>Thermomonosporaceae</taxon>
        <taxon>Actinomadura</taxon>
    </lineage>
</organism>
<dbReference type="OrthoDB" id="3479263at2"/>
<accession>A0A4R5AVZ2</accession>
<proteinExistence type="predicted"/>
<keyword evidence="1" id="KW-0732">Signal</keyword>
<dbReference type="EMBL" id="SMKY01000163">
    <property type="protein sequence ID" value="TDD74792.1"/>
    <property type="molecule type" value="Genomic_DNA"/>
</dbReference>
<keyword evidence="3" id="KW-1185">Reference proteome</keyword>
<dbReference type="AlphaFoldDB" id="A0A4R5AVZ2"/>
<feature type="chain" id="PRO_5020189041" description="Ig-like domain-containing protein" evidence="1">
    <location>
        <begin position="31"/>
        <end position="130"/>
    </location>
</feature>
<reference evidence="2 3" key="1">
    <citation type="submission" date="2019-03" db="EMBL/GenBank/DDBJ databases">
        <title>Draft genome sequences of novel Actinobacteria.</title>
        <authorList>
            <person name="Sahin N."/>
            <person name="Ay H."/>
            <person name="Saygin H."/>
        </authorList>
    </citation>
    <scope>NUCLEOTIDE SEQUENCE [LARGE SCALE GENOMIC DNA]</scope>
    <source>
        <strain evidence="2 3">DSM 45941</strain>
    </source>
</reference>
<dbReference type="Proteomes" id="UP000295578">
    <property type="component" value="Unassembled WGS sequence"/>
</dbReference>
<evidence type="ECO:0000256" key="1">
    <source>
        <dbReference type="SAM" id="SignalP"/>
    </source>
</evidence>
<evidence type="ECO:0000313" key="3">
    <source>
        <dbReference type="Proteomes" id="UP000295578"/>
    </source>
</evidence>
<comment type="caution">
    <text evidence="2">The sequence shown here is derived from an EMBL/GenBank/DDBJ whole genome shotgun (WGS) entry which is preliminary data.</text>
</comment>
<protein>
    <recommendedName>
        <fullName evidence="4">Ig-like domain-containing protein</fullName>
    </recommendedName>
</protein>
<name>A0A4R5AVZ2_9ACTN</name>
<evidence type="ECO:0000313" key="2">
    <source>
        <dbReference type="EMBL" id="TDD74792.1"/>
    </source>
</evidence>
<dbReference type="RefSeq" id="WP_132200687.1">
    <property type="nucleotide sequence ID" value="NZ_SMKY01000163.1"/>
</dbReference>